<sequence length="83" mass="9758">MSYARQRPFHPDRLVDWLADVLNDVVRAKRLMWIAGRERHALNCNLAGTQVQVDVNSQWATSMPAFQKESYREARPDLDWDED</sequence>
<comment type="caution">
    <text evidence="2">The sequence shown here is derived from an EMBL/GenBank/DDBJ whole genome shotgun (WGS) entry which is preliminary data.</text>
</comment>
<dbReference type="AlphaFoldDB" id="M0C397"/>
<dbReference type="Pfam" id="PF07683">
    <property type="entry name" value="CobW_C"/>
    <property type="match status" value="1"/>
</dbReference>
<dbReference type="PATRIC" id="fig|1230457.4.peg.3284"/>
<dbReference type="STRING" id="1230457.C476_16365"/>
<name>M0C397_9EURY</name>
<evidence type="ECO:0000313" key="3">
    <source>
        <dbReference type="Proteomes" id="UP000011615"/>
    </source>
</evidence>
<dbReference type="EMBL" id="AOIT01000066">
    <property type="protein sequence ID" value="ELZ17128.1"/>
    <property type="molecule type" value="Genomic_DNA"/>
</dbReference>
<gene>
    <name evidence="2" type="ORF">C476_16365</name>
</gene>
<dbReference type="SUPFAM" id="SSF90002">
    <property type="entry name" value="Hypothetical protein YjiA, C-terminal domain"/>
    <property type="match status" value="1"/>
</dbReference>
<evidence type="ECO:0000259" key="1">
    <source>
        <dbReference type="Pfam" id="PF07683"/>
    </source>
</evidence>
<dbReference type="eggNOG" id="arCOG01233">
    <property type="taxonomic scope" value="Archaea"/>
</dbReference>
<organism evidence="2 3">
    <name type="scientific">Natrinema limicola JCM 13563</name>
    <dbReference type="NCBI Taxonomy" id="1230457"/>
    <lineage>
        <taxon>Archaea</taxon>
        <taxon>Methanobacteriati</taxon>
        <taxon>Methanobacteriota</taxon>
        <taxon>Stenosarchaea group</taxon>
        <taxon>Halobacteria</taxon>
        <taxon>Halobacteriales</taxon>
        <taxon>Natrialbaceae</taxon>
        <taxon>Natrinema</taxon>
    </lineage>
</organism>
<dbReference type="OrthoDB" id="359387at2157"/>
<feature type="domain" description="CobW C-terminal" evidence="1">
    <location>
        <begin position="2"/>
        <end position="62"/>
    </location>
</feature>
<dbReference type="RefSeq" id="WP_008014846.1">
    <property type="nucleotide sequence ID" value="NZ_AOIT01000066.1"/>
</dbReference>
<proteinExistence type="predicted"/>
<protein>
    <submittedName>
        <fullName evidence="2">CobW domain-containing protein</fullName>
    </submittedName>
</protein>
<reference evidence="2 3" key="1">
    <citation type="journal article" date="2014" name="PLoS Genet.">
        <title>Phylogenetically driven sequencing of extremely halophilic archaea reveals strategies for static and dynamic osmo-response.</title>
        <authorList>
            <person name="Becker E.A."/>
            <person name="Seitzer P.M."/>
            <person name="Tritt A."/>
            <person name="Larsen D."/>
            <person name="Krusor M."/>
            <person name="Yao A.I."/>
            <person name="Wu D."/>
            <person name="Madern D."/>
            <person name="Eisen J.A."/>
            <person name="Darling A.E."/>
            <person name="Facciotti M.T."/>
        </authorList>
    </citation>
    <scope>NUCLEOTIDE SEQUENCE [LARGE SCALE GENOMIC DNA]</scope>
    <source>
        <strain evidence="2 3">JCM 13563</strain>
    </source>
</reference>
<dbReference type="InterPro" id="IPR011629">
    <property type="entry name" value="CobW-like_C"/>
</dbReference>
<keyword evidence="3" id="KW-1185">Reference proteome</keyword>
<accession>M0C397</accession>
<dbReference type="Proteomes" id="UP000011615">
    <property type="component" value="Unassembled WGS sequence"/>
</dbReference>
<evidence type="ECO:0000313" key="2">
    <source>
        <dbReference type="EMBL" id="ELZ17128.1"/>
    </source>
</evidence>